<dbReference type="RefSeq" id="WP_080149169.1">
    <property type="nucleotide sequence ID" value="NZ_FWEU01000002.1"/>
</dbReference>
<dbReference type="Proteomes" id="UP000191133">
    <property type="component" value="Unassembled WGS sequence"/>
</dbReference>
<reference evidence="3" key="1">
    <citation type="submission" date="2016-10" db="EMBL/GenBank/DDBJ databases">
        <authorList>
            <person name="Varghese N."/>
        </authorList>
    </citation>
    <scope>NUCLEOTIDE SEQUENCE [LARGE SCALE GENOMIC DNA]</scope>
    <source>
        <strain evidence="3">92MFCol6.1</strain>
    </source>
</reference>
<evidence type="ECO:0000313" key="3">
    <source>
        <dbReference type="Proteomes" id="UP000191133"/>
    </source>
</evidence>
<dbReference type="AlphaFoldDB" id="A0A1W1GX58"/>
<keyword evidence="1" id="KW-0732">Signal</keyword>
<name>A0A1W1GX58_9GAMM</name>
<evidence type="ECO:0008006" key="4">
    <source>
        <dbReference type="Google" id="ProtNLM"/>
    </source>
</evidence>
<sequence length="168" mass="18015">MNHRTRLLLPSLAVAIATLLGACATTQGPASVPTTERSGQSWVVTRPIIAAQVLDTCSRPSPGREAGRVSGYWAPSRQQVDQLEAKLASLEAQVPHVLDFDRQYVGIELDGKPVIYINAFHLPEDNSLRPAREAVRVCDGGAQFWGAVFDPASGTFSELQFNGGFGGP</sequence>
<feature type="signal peptide" evidence="1">
    <location>
        <begin position="1"/>
        <end position="22"/>
    </location>
</feature>
<dbReference type="PROSITE" id="PS51257">
    <property type="entry name" value="PROKAR_LIPOPROTEIN"/>
    <property type="match status" value="1"/>
</dbReference>
<protein>
    <recommendedName>
        <fullName evidence="4">Secreted protein</fullName>
    </recommendedName>
</protein>
<evidence type="ECO:0000313" key="2">
    <source>
        <dbReference type="EMBL" id="SLM23821.1"/>
    </source>
</evidence>
<organism evidence="2 3">
    <name type="scientific">Stenotrophomonas indicatrix</name>
    <dbReference type="NCBI Taxonomy" id="2045451"/>
    <lineage>
        <taxon>Bacteria</taxon>
        <taxon>Pseudomonadati</taxon>
        <taxon>Pseudomonadota</taxon>
        <taxon>Gammaproteobacteria</taxon>
        <taxon>Lysobacterales</taxon>
        <taxon>Lysobacteraceae</taxon>
        <taxon>Stenotrophomonas</taxon>
    </lineage>
</organism>
<proteinExistence type="predicted"/>
<evidence type="ECO:0000256" key="1">
    <source>
        <dbReference type="SAM" id="SignalP"/>
    </source>
</evidence>
<accession>A0A1W1GX58</accession>
<feature type="chain" id="PRO_5012212952" description="Secreted protein" evidence="1">
    <location>
        <begin position="23"/>
        <end position="168"/>
    </location>
</feature>
<gene>
    <name evidence="2" type="ORF">SAMN04488690_1523</name>
</gene>
<dbReference type="EMBL" id="FWEU01000002">
    <property type="protein sequence ID" value="SLM23821.1"/>
    <property type="molecule type" value="Genomic_DNA"/>
</dbReference>